<evidence type="ECO:0000256" key="1">
    <source>
        <dbReference type="SAM" id="MobiDB-lite"/>
    </source>
</evidence>
<dbReference type="EMBL" id="CABPSX010000006">
    <property type="protein sequence ID" value="VVG72113.1"/>
    <property type="molecule type" value="Genomic_DNA"/>
</dbReference>
<name>A0A5E5P7A8_9BURK</name>
<sequence>MPLPEVCCPNCRVRMSLDVVLADDSMRDIVLALTDIHPAGDAFIKPLLRYLSLFAPRKTQMSWGRMVTLIRELEPEMRSAQLTWNGTKYAAPLANWSAAMAYAVDQAHQGKLDLPLKSHGWLRSVMASQIIRAAGRQEEAREAQLRGLAGAGTPEERRSQATPQGPIRIDASTPKSKMPQHIREQLKLKPRNS</sequence>
<dbReference type="KEGG" id="papi:SG18_21115"/>
<accession>A0A5E5P7A8</accession>
<dbReference type="Proteomes" id="UP000364291">
    <property type="component" value="Unassembled WGS sequence"/>
</dbReference>
<proteinExistence type="predicted"/>
<organism evidence="2 3">
    <name type="scientific">Pandoraea apista</name>
    <dbReference type="NCBI Taxonomy" id="93218"/>
    <lineage>
        <taxon>Bacteria</taxon>
        <taxon>Pseudomonadati</taxon>
        <taxon>Pseudomonadota</taxon>
        <taxon>Betaproteobacteria</taxon>
        <taxon>Burkholderiales</taxon>
        <taxon>Burkholderiaceae</taxon>
        <taxon>Pandoraea</taxon>
    </lineage>
</organism>
<dbReference type="AlphaFoldDB" id="A0A5E5P7A8"/>
<feature type="region of interest" description="Disordered" evidence="1">
    <location>
        <begin position="142"/>
        <end position="193"/>
    </location>
</feature>
<evidence type="ECO:0000313" key="3">
    <source>
        <dbReference type="Proteomes" id="UP000364291"/>
    </source>
</evidence>
<reference evidence="2 3" key="1">
    <citation type="submission" date="2019-08" db="EMBL/GenBank/DDBJ databases">
        <authorList>
            <person name="Peeters C."/>
        </authorList>
    </citation>
    <scope>NUCLEOTIDE SEQUENCE [LARGE SCALE GENOMIC DNA]</scope>
    <source>
        <strain evidence="2 3">LMG 18089</strain>
    </source>
</reference>
<evidence type="ECO:0000313" key="2">
    <source>
        <dbReference type="EMBL" id="VVG72113.1"/>
    </source>
</evidence>
<dbReference type="OrthoDB" id="6872885at2"/>
<dbReference type="RefSeq" id="WP_042116126.1">
    <property type="nucleotide sequence ID" value="NZ_CABPSX010000006.1"/>
</dbReference>
<protein>
    <submittedName>
        <fullName evidence="2">Uncharacterized protein</fullName>
    </submittedName>
</protein>
<gene>
    <name evidence="2" type="ORF">PAP18089_03106</name>
</gene>